<dbReference type="CDD" id="cd02440">
    <property type="entry name" value="AdoMet_MTases"/>
    <property type="match status" value="1"/>
</dbReference>
<dbReference type="InterPro" id="IPR029063">
    <property type="entry name" value="SAM-dependent_MTases_sf"/>
</dbReference>
<dbReference type="PANTHER" id="PTHR43667">
    <property type="entry name" value="CYCLOPROPANE-FATTY-ACYL-PHOSPHOLIPID SYNTHASE"/>
    <property type="match status" value="1"/>
</dbReference>
<dbReference type="RefSeq" id="WP_183211244.1">
    <property type="nucleotide sequence ID" value="NZ_JAAAMM010000007.1"/>
</dbReference>
<evidence type="ECO:0000313" key="9">
    <source>
        <dbReference type="Proteomes" id="UP000588647"/>
    </source>
</evidence>
<comment type="caution">
    <text evidence="8">The sequence shown here is derived from an EMBL/GenBank/DDBJ whole genome shotgun (WGS) entry which is preliminary data.</text>
</comment>
<dbReference type="InterPro" id="IPR057206">
    <property type="entry name" value="DUF7884"/>
</dbReference>
<feature type="active site" evidence="6">
    <location>
        <position position="365"/>
    </location>
</feature>
<dbReference type="GO" id="GO:0032259">
    <property type="term" value="P:methylation"/>
    <property type="evidence" value="ECO:0007669"/>
    <property type="project" value="UniProtKB-KW"/>
</dbReference>
<evidence type="ECO:0000256" key="4">
    <source>
        <dbReference type="ARBA" id="ARBA00022691"/>
    </source>
</evidence>
<dbReference type="GO" id="GO:0008825">
    <property type="term" value="F:cyclopropane-fatty-acyl-phospholipid synthase activity"/>
    <property type="evidence" value="ECO:0007669"/>
    <property type="project" value="UniProtKB-EC"/>
</dbReference>
<dbReference type="InterPro" id="IPR050723">
    <property type="entry name" value="CFA/CMAS"/>
</dbReference>
<gene>
    <name evidence="8" type="ORF">GGR03_004764</name>
</gene>
<dbReference type="GO" id="GO:0008610">
    <property type="term" value="P:lipid biosynthetic process"/>
    <property type="evidence" value="ECO:0007669"/>
    <property type="project" value="InterPro"/>
</dbReference>
<accession>A0A7W6HI71</accession>
<dbReference type="Pfam" id="PF25371">
    <property type="entry name" value="DUF7884"/>
    <property type="match status" value="1"/>
</dbReference>
<keyword evidence="2 8" id="KW-0489">Methyltransferase</keyword>
<protein>
    <submittedName>
        <fullName evidence="8">Cyclopropane-fatty-acyl-phospholipid synthase</fullName>
        <ecNumber evidence="8">2.1.1.79</ecNumber>
    </submittedName>
</protein>
<reference evidence="8 9" key="1">
    <citation type="submission" date="2020-08" db="EMBL/GenBank/DDBJ databases">
        <title>Genomic Encyclopedia of Type Strains, Phase IV (KMG-IV): sequencing the most valuable type-strain genomes for metagenomic binning, comparative biology and taxonomic classification.</title>
        <authorList>
            <person name="Goeker M."/>
        </authorList>
    </citation>
    <scope>NUCLEOTIDE SEQUENCE [LARGE SCALE GENOMIC DNA]</scope>
    <source>
        <strain evidence="8 9">DSM 103570</strain>
    </source>
</reference>
<dbReference type="InterPro" id="IPR003333">
    <property type="entry name" value="CMAS"/>
</dbReference>
<keyword evidence="9" id="KW-1185">Reference proteome</keyword>
<evidence type="ECO:0000256" key="5">
    <source>
        <dbReference type="ARBA" id="ARBA00023098"/>
    </source>
</evidence>
<dbReference type="AlphaFoldDB" id="A0A7W6HI71"/>
<name>A0A7W6HI71_9HYPH</name>
<dbReference type="PANTHER" id="PTHR43667:SF1">
    <property type="entry name" value="CYCLOPROPANE-FATTY-ACYL-PHOSPHOLIPID SYNTHASE"/>
    <property type="match status" value="1"/>
</dbReference>
<keyword evidence="3 8" id="KW-0808">Transferase</keyword>
<evidence type="ECO:0000259" key="7">
    <source>
        <dbReference type="Pfam" id="PF25371"/>
    </source>
</evidence>
<dbReference type="PIRSF" id="PIRSF003085">
    <property type="entry name" value="CMAS"/>
    <property type="match status" value="1"/>
</dbReference>
<evidence type="ECO:0000256" key="3">
    <source>
        <dbReference type="ARBA" id="ARBA00022679"/>
    </source>
</evidence>
<evidence type="ECO:0000256" key="6">
    <source>
        <dbReference type="PIRSR" id="PIRSR003085-1"/>
    </source>
</evidence>
<evidence type="ECO:0000313" key="8">
    <source>
        <dbReference type="EMBL" id="MBB4005662.1"/>
    </source>
</evidence>
<dbReference type="EC" id="2.1.1.79" evidence="8"/>
<sequence>MRFLPLLLRRAVRKGRLTVIGPRGEVETFGGTESGPAATIRINDPAYDWKIAFNPELKAAEAYMDGALIVEEGDVHDFLEVFFANKRSFDLSAGQAFWRTVARRAKRLHQHNPVSRSRANVKHHYELGDDLYRLFLDDATQYSCAYFPRGDESLEEAQTAKMRHVAAKLNLADGQRVLDIGCGWGGLALYMARVAGVEVLGVTLSPDQARVATARAEAMGLADRVRFEVRDYREMDKKFDRIVSVGMLEHVGAHHLDGYFRTVRDRLLPDGVALIHSISTKSPPGITGPFIRKYIFPGGYSPSLSEITAAIELSGLWVLDVEVWRKHYGFTLREWRRRFAANRAEVVKLYDERFARMWEFYLSACECVFMYGSGNVVQIQIGRERDAVPISRDYISEATQAYQLIDAHDGNGIDFSFAGNNVELARQTE</sequence>
<keyword evidence="5" id="KW-0443">Lipid metabolism</keyword>
<comment type="similarity">
    <text evidence="1">Belongs to the CFA/CMAS family.</text>
</comment>
<dbReference type="Pfam" id="PF02353">
    <property type="entry name" value="CMAS"/>
    <property type="match status" value="1"/>
</dbReference>
<dbReference type="Gene3D" id="3.40.50.150">
    <property type="entry name" value="Vaccinia Virus protein VP39"/>
    <property type="match status" value="1"/>
</dbReference>
<dbReference type="SUPFAM" id="SSF53335">
    <property type="entry name" value="S-adenosyl-L-methionine-dependent methyltransferases"/>
    <property type="match status" value="1"/>
</dbReference>
<evidence type="ECO:0000256" key="2">
    <source>
        <dbReference type="ARBA" id="ARBA00022603"/>
    </source>
</evidence>
<dbReference type="EMBL" id="JACIEM010000007">
    <property type="protein sequence ID" value="MBB4005662.1"/>
    <property type="molecule type" value="Genomic_DNA"/>
</dbReference>
<proteinExistence type="inferred from homology"/>
<evidence type="ECO:0000256" key="1">
    <source>
        <dbReference type="ARBA" id="ARBA00010815"/>
    </source>
</evidence>
<dbReference type="Proteomes" id="UP000588647">
    <property type="component" value="Unassembled WGS sequence"/>
</dbReference>
<keyword evidence="4" id="KW-0949">S-adenosyl-L-methionine</keyword>
<feature type="domain" description="DUF7884" evidence="7">
    <location>
        <begin position="23"/>
        <end position="89"/>
    </location>
</feature>
<organism evidence="8 9">
    <name type="scientific">Aurantimonas endophytica</name>
    <dbReference type="NCBI Taxonomy" id="1522175"/>
    <lineage>
        <taxon>Bacteria</taxon>
        <taxon>Pseudomonadati</taxon>
        <taxon>Pseudomonadota</taxon>
        <taxon>Alphaproteobacteria</taxon>
        <taxon>Hyphomicrobiales</taxon>
        <taxon>Aurantimonadaceae</taxon>
        <taxon>Aurantimonas</taxon>
    </lineage>
</organism>